<sequence length="564" mass="61391">MTGRGGTQAADTTATDAVVKAASTLFVSAQLGGLIRDWCVAQAPAQRAGVDRGYAAWQATFGLPAIETYLRRSSPELVNRLSSAALARRQEVNRLLTGESQNPATDCANLRDLLMRHADLGRQYPQEYALTAQIRRGTATAAPAPVATTPGTAGTGGPFVTATEFGPFYRSAILTRLVAAGGQAPFRPGGALKSAAYTCVQKDTDENETLEGTTRYTLTLWADHGLRATNLKRQWKANAPYTLKDLAGRFTYDANTGAIQIDADYDNRMLEDLVVEAGVYRGVGDDAPRYNMFRALTGADGRMLLYGQQAYGADSDTTQTICTPAGAPAGLSPVEAARREQAEQERIFNLYRTTPGAGATSAQIEGIVHSYDNRYDGVNVTGEERSVLLLRDGRAYLNLRWTPHDLNVAASVTGEPGQWTRWRRIGGALQVQRGGQWEALKAVPGLPFQKNERLTGTYGLETAYTSGTLMWGATSVWRQYYTFTPDGRFTRSASQNLYGTMDNGATRTTGSAGSSRPDEEGTYHVSGYTLELRYRSGRVDRTYGFFWDAKRSRLVIGGTTYSRK</sequence>
<organism evidence="2 3">
    <name type="scientific">Deinococcus rufus</name>
    <dbReference type="NCBI Taxonomy" id="2136097"/>
    <lineage>
        <taxon>Bacteria</taxon>
        <taxon>Thermotogati</taxon>
        <taxon>Deinococcota</taxon>
        <taxon>Deinococci</taxon>
        <taxon>Deinococcales</taxon>
        <taxon>Deinococcaceae</taxon>
        <taxon>Deinococcus</taxon>
    </lineage>
</organism>
<gene>
    <name evidence="2" type="ORF">ACFOSB_09770</name>
</gene>
<evidence type="ECO:0000313" key="3">
    <source>
        <dbReference type="Proteomes" id="UP001595803"/>
    </source>
</evidence>
<feature type="compositionally biased region" description="Polar residues" evidence="1">
    <location>
        <begin position="500"/>
        <end position="514"/>
    </location>
</feature>
<proteinExistence type="predicted"/>
<reference evidence="3" key="1">
    <citation type="journal article" date="2019" name="Int. J. Syst. Evol. Microbiol.">
        <title>The Global Catalogue of Microorganisms (GCM) 10K type strain sequencing project: providing services to taxonomists for standard genome sequencing and annotation.</title>
        <authorList>
            <consortium name="The Broad Institute Genomics Platform"/>
            <consortium name="The Broad Institute Genome Sequencing Center for Infectious Disease"/>
            <person name="Wu L."/>
            <person name="Ma J."/>
        </authorList>
    </citation>
    <scope>NUCLEOTIDE SEQUENCE [LARGE SCALE GENOMIC DNA]</scope>
    <source>
        <strain evidence="3">CCTCC AB 2017081</strain>
    </source>
</reference>
<evidence type="ECO:0000313" key="2">
    <source>
        <dbReference type="EMBL" id="MFC3833144.1"/>
    </source>
</evidence>
<accession>A0ABV7Z7W2</accession>
<dbReference type="EMBL" id="JBHRZG010000010">
    <property type="protein sequence ID" value="MFC3833144.1"/>
    <property type="molecule type" value="Genomic_DNA"/>
</dbReference>
<keyword evidence="3" id="KW-1185">Reference proteome</keyword>
<dbReference type="RefSeq" id="WP_322472589.1">
    <property type="nucleotide sequence ID" value="NZ_JBHRZG010000010.1"/>
</dbReference>
<protein>
    <submittedName>
        <fullName evidence="2">Uncharacterized protein</fullName>
    </submittedName>
</protein>
<feature type="region of interest" description="Disordered" evidence="1">
    <location>
        <begin position="500"/>
        <end position="520"/>
    </location>
</feature>
<comment type="caution">
    <text evidence="2">The sequence shown here is derived from an EMBL/GenBank/DDBJ whole genome shotgun (WGS) entry which is preliminary data.</text>
</comment>
<evidence type="ECO:0000256" key="1">
    <source>
        <dbReference type="SAM" id="MobiDB-lite"/>
    </source>
</evidence>
<name>A0ABV7Z7W2_9DEIO</name>
<dbReference type="Proteomes" id="UP001595803">
    <property type="component" value="Unassembled WGS sequence"/>
</dbReference>